<evidence type="ECO:0000313" key="2">
    <source>
        <dbReference type="Proteomes" id="UP000008372"/>
    </source>
</evidence>
<evidence type="ECO:0000313" key="1">
    <source>
        <dbReference type="EMBL" id="GAC02872.1"/>
    </source>
</evidence>
<protein>
    <submittedName>
        <fullName evidence="1">Uncharacterized protein</fullName>
    </submittedName>
</protein>
<sequence length="49" mass="5676">MSRVKINSIDFVARAFASLIYVLSKRYALRTPSTASLRTHFVHQHPCWV</sequence>
<dbReference type="Proteomes" id="UP000008372">
    <property type="component" value="Unassembled WGS sequence"/>
</dbReference>
<reference evidence="1 2" key="1">
    <citation type="journal article" date="2014" name="Environ. Microbiol.">
        <title>Comparative genomics of the marine bacterial genus Glaciecola reveals the high degree of genomic diversity and genomic characteristic for cold adaptation.</title>
        <authorList>
            <person name="Qin Q.L."/>
            <person name="Xie B.B."/>
            <person name="Yu Y."/>
            <person name="Shu Y.L."/>
            <person name="Rong J.C."/>
            <person name="Zhang Y.J."/>
            <person name="Zhao D.L."/>
            <person name="Chen X.L."/>
            <person name="Zhang X.Y."/>
            <person name="Chen B."/>
            <person name="Zhou B.C."/>
            <person name="Zhang Y.Z."/>
        </authorList>
    </citation>
    <scope>NUCLEOTIDE SEQUENCE [LARGE SCALE GENOMIC DNA]</scope>
    <source>
        <strain evidence="1 2">NO2</strain>
    </source>
</reference>
<proteinExistence type="predicted"/>
<comment type="caution">
    <text evidence="1">The sequence shown here is derived from an EMBL/GenBank/DDBJ whole genome shotgun (WGS) entry which is preliminary data.</text>
</comment>
<dbReference type="EMBL" id="BAEK01000003">
    <property type="protein sequence ID" value="GAC02872.1"/>
    <property type="molecule type" value="Genomic_DNA"/>
</dbReference>
<organism evidence="1 2">
    <name type="scientific">Paraglaciecola agarilytica NO2</name>
    <dbReference type="NCBI Taxonomy" id="1125747"/>
    <lineage>
        <taxon>Bacteria</taxon>
        <taxon>Pseudomonadati</taxon>
        <taxon>Pseudomonadota</taxon>
        <taxon>Gammaproteobacteria</taxon>
        <taxon>Alteromonadales</taxon>
        <taxon>Alteromonadaceae</taxon>
        <taxon>Paraglaciecola</taxon>
    </lineage>
</organism>
<accession>A0ABQ0I0M9</accession>
<name>A0ABQ0I0M9_9ALTE</name>
<keyword evidence="2" id="KW-1185">Reference proteome</keyword>
<gene>
    <name evidence="1" type="ORF">GAGA_0007</name>
</gene>